<organism evidence="2 3">
    <name type="scientific">Halogranum rubrum</name>
    <dbReference type="NCBI Taxonomy" id="553466"/>
    <lineage>
        <taxon>Archaea</taxon>
        <taxon>Methanobacteriati</taxon>
        <taxon>Methanobacteriota</taxon>
        <taxon>Stenosarchaea group</taxon>
        <taxon>Halobacteria</taxon>
        <taxon>Halobacteriales</taxon>
        <taxon>Haloferacaceae</taxon>
    </lineage>
</organism>
<dbReference type="EMBL" id="FOTC01000006">
    <property type="protein sequence ID" value="SFL44500.1"/>
    <property type="molecule type" value="Genomic_DNA"/>
</dbReference>
<accession>A0A1I4HRV3</accession>
<dbReference type="GO" id="GO:0016788">
    <property type="term" value="F:hydrolase activity, acting on ester bonds"/>
    <property type="evidence" value="ECO:0007669"/>
    <property type="project" value="UniProtKB-ARBA"/>
</dbReference>
<sequence>MDREFDHDYTRWMEDVLSTHDRPFAYDGETGTAFEAWQTRLREGLQSALGFPAIRERDVSDAALRRHGTTLTEDFERQKWSIQTEQGFRVPFYLLLPATEDPPYPVALTLHGHAESGKELAVGESPTVGDEERIVDERRDIARQAAERGYAALVPDMRAFGELADPEQPEDGRQCTRLQKNLQLVGRTLVGERVWDALKLIEFVERRPALDADRLAVTGHSGGGVVALYAAALDERLSPVAPCASVCPFADSLVPIDHCVCNYVPGIRRVGEIWDIAGAIAPRPLRVVAGADDSIFPIDGTERAFERIRAVYRGAGVPDACELHVGDGGHRYYPAGVWPFVRAHL</sequence>
<dbReference type="PANTHER" id="PTHR22946:SF9">
    <property type="entry name" value="POLYKETIDE TRANSFERASE AF380"/>
    <property type="match status" value="1"/>
</dbReference>
<evidence type="ECO:0000313" key="2">
    <source>
        <dbReference type="EMBL" id="SFL44500.1"/>
    </source>
</evidence>
<keyword evidence="1 2" id="KW-0378">Hydrolase</keyword>
<dbReference type="Proteomes" id="UP000199607">
    <property type="component" value="Unassembled WGS sequence"/>
</dbReference>
<dbReference type="AlphaFoldDB" id="A0A1I4HRV3"/>
<keyword evidence="3" id="KW-1185">Reference proteome</keyword>
<dbReference type="PANTHER" id="PTHR22946">
    <property type="entry name" value="DIENELACTONE HYDROLASE DOMAIN-CONTAINING PROTEIN-RELATED"/>
    <property type="match status" value="1"/>
</dbReference>
<dbReference type="Pfam" id="PF12715">
    <property type="entry name" value="Abhydrolase_7"/>
    <property type="match status" value="1"/>
</dbReference>
<dbReference type="Gene3D" id="3.40.50.1820">
    <property type="entry name" value="alpha/beta hydrolase"/>
    <property type="match status" value="1"/>
</dbReference>
<dbReference type="STRING" id="553466.SAMN04487950_3778"/>
<evidence type="ECO:0000313" key="3">
    <source>
        <dbReference type="Proteomes" id="UP000199607"/>
    </source>
</evidence>
<dbReference type="RefSeq" id="WP_089871420.1">
    <property type="nucleotide sequence ID" value="NZ_FOTC01000006.1"/>
</dbReference>
<name>A0A1I4HRV3_9EURY</name>
<dbReference type="SUPFAM" id="SSF53474">
    <property type="entry name" value="alpha/beta-Hydrolases"/>
    <property type="match status" value="1"/>
</dbReference>
<protein>
    <submittedName>
        <fullName evidence="2">Abhydrolase family protein</fullName>
    </submittedName>
</protein>
<dbReference type="InterPro" id="IPR050261">
    <property type="entry name" value="FrsA_esterase"/>
</dbReference>
<dbReference type="InterPro" id="IPR029058">
    <property type="entry name" value="AB_hydrolase_fold"/>
</dbReference>
<dbReference type="InterPro" id="IPR025890">
    <property type="entry name" value="Abhydrolase_bac"/>
</dbReference>
<gene>
    <name evidence="2" type="ORF">SAMN04487950_3778</name>
</gene>
<evidence type="ECO:0000256" key="1">
    <source>
        <dbReference type="ARBA" id="ARBA00022801"/>
    </source>
</evidence>
<reference evidence="3" key="1">
    <citation type="submission" date="2016-10" db="EMBL/GenBank/DDBJ databases">
        <authorList>
            <person name="Varghese N."/>
            <person name="Submissions S."/>
        </authorList>
    </citation>
    <scope>NUCLEOTIDE SEQUENCE [LARGE SCALE GENOMIC DNA]</scope>
    <source>
        <strain evidence="3">CGMCC 1.7738</strain>
    </source>
</reference>
<proteinExistence type="predicted"/>